<dbReference type="InterPro" id="IPR035965">
    <property type="entry name" value="PAS-like_dom_sf"/>
</dbReference>
<evidence type="ECO:0000256" key="1">
    <source>
        <dbReference type="ARBA" id="ARBA00000085"/>
    </source>
</evidence>
<comment type="catalytic activity">
    <reaction evidence="1">
        <text>ATP + protein L-histidine = ADP + protein N-phospho-L-histidine.</text>
        <dbReference type="EC" id="2.7.13.3"/>
    </reaction>
</comment>
<dbReference type="PANTHER" id="PTHR45453:SF1">
    <property type="entry name" value="PHOSPHATE REGULON SENSOR PROTEIN PHOR"/>
    <property type="match status" value="1"/>
</dbReference>
<gene>
    <name evidence="18" type="primary">phoR</name>
    <name evidence="17" type="ORF">ESZ26_00960</name>
    <name evidence="18" type="ORF">ESZ27_11760</name>
</gene>
<evidence type="ECO:0000256" key="11">
    <source>
        <dbReference type="ARBA" id="ARBA00022840"/>
    </source>
</evidence>
<dbReference type="SUPFAM" id="SSF55874">
    <property type="entry name" value="ATPase domain of HSP90 chaperone/DNA topoisomerase II/histidine kinase"/>
    <property type="match status" value="1"/>
</dbReference>
<keyword evidence="12 15" id="KW-1133">Transmembrane helix</keyword>
<dbReference type="EMBL" id="VOLQ01000021">
    <property type="protein sequence ID" value="TWX65802.1"/>
    <property type="molecule type" value="Genomic_DNA"/>
</dbReference>
<keyword evidence="10 18" id="KW-0418">Kinase</keyword>
<dbReference type="InterPro" id="IPR003594">
    <property type="entry name" value="HATPase_dom"/>
</dbReference>
<dbReference type="FunFam" id="3.30.565.10:FF:000006">
    <property type="entry name" value="Sensor histidine kinase WalK"/>
    <property type="match status" value="1"/>
</dbReference>
<dbReference type="Gene3D" id="3.30.450.20">
    <property type="entry name" value="PAS domain"/>
    <property type="match status" value="1"/>
</dbReference>
<evidence type="ECO:0000256" key="5">
    <source>
        <dbReference type="ARBA" id="ARBA00022475"/>
    </source>
</evidence>
<evidence type="ECO:0000259" key="16">
    <source>
        <dbReference type="PROSITE" id="PS50109"/>
    </source>
</evidence>
<keyword evidence="11" id="KW-0067">ATP-binding</keyword>
<proteinExistence type="predicted"/>
<dbReference type="CDD" id="cd00082">
    <property type="entry name" value="HisKA"/>
    <property type="match status" value="1"/>
</dbReference>
<evidence type="ECO:0000256" key="9">
    <source>
        <dbReference type="ARBA" id="ARBA00022741"/>
    </source>
</evidence>
<dbReference type="Pfam" id="PF11808">
    <property type="entry name" value="PhoR"/>
    <property type="match status" value="1"/>
</dbReference>
<dbReference type="InterPro" id="IPR014310">
    <property type="entry name" value="Sig_transdc_His_kinase_PhoR"/>
</dbReference>
<evidence type="ECO:0000256" key="13">
    <source>
        <dbReference type="ARBA" id="ARBA00023012"/>
    </source>
</evidence>
<dbReference type="NCBIfam" id="NF008235">
    <property type="entry name" value="PRK11006.1"/>
    <property type="match status" value="1"/>
</dbReference>
<keyword evidence="5" id="KW-1003">Cell membrane</keyword>
<dbReference type="EMBL" id="VOLR01000001">
    <property type="protein sequence ID" value="TWX62913.1"/>
    <property type="molecule type" value="Genomic_DNA"/>
</dbReference>
<feature type="transmembrane region" description="Helical" evidence="15">
    <location>
        <begin position="12"/>
        <end position="45"/>
    </location>
</feature>
<dbReference type="PROSITE" id="PS50109">
    <property type="entry name" value="HIS_KIN"/>
    <property type="match status" value="1"/>
</dbReference>
<dbReference type="Pfam" id="PF00512">
    <property type="entry name" value="HisKA"/>
    <property type="match status" value="1"/>
</dbReference>
<dbReference type="GO" id="GO:0000155">
    <property type="term" value="F:phosphorelay sensor kinase activity"/>
    <property type="evidence" value="ECO:0007669"/>
    <property type="project" value="InterPro"/>
</dbReference>
<dbReference type="RefSeq" id="WP_146796264.1">
    <property type="nucleotide sequence ID" value="NZ_VOLP01000001.1"/>
</dbReference>
<evidence type="ECO:0000256" key="10">
    <source>
        <dbReference type="ARBA" id="ARBA00022777"/>
    </source>
</evidence>
<dbReference type="GO" id="GO:0005524">
    <property type="term" value="F:ATP binding"/>
    <property type="evidence" value="ECO:0007669"/>
    <property type="project" value="UniProtKB-KW"/>
</dbReference>
<keyword evidence="6" id="KW-0597">Phosphoprotein</keyword>
<dbReference type="GO" id="GO:0004721">
    <property type="term" value="F:phosphoprotein phosphatase activity"/>
    <property type="evidence" value="ECO:0007669"/>
    <property type="project" value="InterPro"/>
</dbReference>
<keyword evidence="13" id="KW-0902">Two-component regulatory system</keyword>
<dbReference type="SUPFAM" id="SSF55785">
    <property type="entry name" value="PYP-like sensor domain (PAS domain)"/>
    <property type="match status" value="1"/>
</dbReference>
<dbReference type="Gene3D" id="3.30.565.10">
    <property type="entry name" value="Histidine kinase-like ATPase, C-terminal domain"/>
    <property type="match status" value="1"/>
</dbReference>
<keyword evidence="4" id="KW-0813">Transport</keyword>
<dbReference type="PRINTS" id="PR00344">
    <property type="entry name" value="BCTRLSENSOR"/>
</dbReference>
<dbReference type="Pfam" id="PF02518">
    <property type="entry name" value="HATPase_c"/>
    <property type="match status" value="1"/>
</dbReference>
<dbReference type="SMART" id="SM00387">
    <property type="entry name" value="HATPase_c"/>
    <property type="match status" value="1"/>
</dbReference>
<dbReference type="InterPro" id="IPR036097">
    <property type="entry name" value="HisK_dim/P_sf"/>
</dbReference>
<evidence type="ECO:0000256" key="14">
    <source>
        <dbReference type="ARBA" id="ARBA00023136"/>
    </source>
</evidence>
<dbReference type="InterPro" id="IPR005467">
    <property type="entry name" value="His_kinase_dom"/>
</dbReference>
<dbReference type="InterPro" id="IPR004358">
    <property type="entry name" value="Sig_transdc_His_kin-like_C"/>
</dbReference>
<dbReference type="Gene3D" id="1.10.287.130">
    <property type="match status" value="1"/>
</dbReference>
<dbReference type="InterPro" id="IPR003661">
    <property type="entry name" value="HisK_dim/P_dom"/>
</dbReference>
<evidence type="ECO:0000256" key="7">
    <source>
        <dbReference type="ARBA" id="ARBA00022679"/>
    </source>
</evidence>
<dbReference type="NCBIfam" id="TIGR02966">
    <property type="entry name" value="phoR_proteo"/>
    <property type="match status" value="1"/>
</dbReference>
<dbReference type="SUPFAM" id="SSF47384">
    <property type="entry name" value="Homodimeric domain of signal transducing histidine kinase"/>
    <property type="match status" value="1"/>
</dbReference>
<dbReference type="FunFam" id="1.10.287.130:FF:000001">
    <property type="entry name" value="Two-component sensor histidine kinase"/>
    <property type="match status" value="1"/>
</dbReference>
<dbReference type="SMART" id="SM00388">
    <property type="entry name" value="HisKA"/>
    <property type="match status" value="1"/>
</dbReference>
<evidence type="ECO:0000313" key="17">
    <source>
        <dbReference type="EMBL" id="TWX62913.1"/>
    </source>
</evidence>
<keyword evidence="19" id="KW-1185">Reference proteome</keyword>
<name>A0A5C6QAX6_9GAMM</name>
<evidence type="ECO:0000256" key="6">
    <source>
        <dbReference type="ARBA" id="ARBA00022553"/>
    </source>
</evidence>
<evidence type="ECO:0000256" key="3">
    <source>
        <dbReference type="ARBA" id="ARBA00012438"/>
    </source>
</evidence>
<keyword evidence="14 15" id="KW-0472">Membrane</keyword>
<dbReference type="Proteomes" id="UP000321525">
    <property type="component" value="Unassembled WGS sequence"/>
</dbReference>
<dbReference type="AlphaFoldDB" id="A0A5C6QAX6"/>
<dbReference type="InterPro" id="IPR036890">
    <property type="entry name" value="HATPase_C_sf"/>
</dbReference>
<evidence type="ECO:0000256" key="15">
    <source>
        <dbReference type="SAM" id="Phobius"/>
    </source>
</evidence>
<dbReference type="GO" id="GO:0005886">
    <property type="term" value="C:plasma membrane"/>
    <property type="evidence" value="ECO:0007669"/>
    <property type="project" value="UniProtKB-SubCell"/>
</dbReference>
<reference evidence="18 20" key="1">
    <citation type="submission" date="2019-07" db="EMBL/GenBank/DDBJ databases">
        <title>Genomes of sea-ice associated Colwellia species.</title>
        <authorList>
            <person name="Bowman J.P."/>
        </authorList>
    </citation>
    <scope>NUCLEOTIDE SEQUENCE [LARGE SCALE GENOMIC DNA]</scope>
    <source>
        <strain evidence="17 19">ACAM 607</strain>
        <strain evidence="18 20">IC036</strain>
    </source>
</reference>
<dbReference type="OrthoDB" id="9813151at2"/>
<dbReference type="PANTHER" id="PTHR45453">
    <property type="entry name" value="PHOSPHATE REGULON SENSOR PROTEIN PHOR"/>
    <property type="match status" value="1"/>
</dbReference>
<evidence type="ECO:0000256" key="2">
    <source>
        <dbReference type="ARBA" id="ARBA00004236"/>
    </source>
</evidence>
<keyword evidence="9" id="KW-0547">Nucleotide-binding</keyword>
<evidence type="ECO:0000256" key="12">
    <source>
        <dbReference type="ARBA" id="ARBA00022989"/>
    </source>
</evidence>
<organism evidence="18 20">
    <name type="scientific">Colwellia hornerae</name>
    <dbReference type="NCBI Taxonomy" id="89402"/>
    <lineage>
        <taxon>Bacteria</taxon>
        <taxon>Pseudomonadati</taxon>
        <taxon>Pseudomonadota</taxon>
        <taxon>Gammaproteobacteria</taxon>
        <taxon>Alteromonadales</taxon>
        <taxon>Colwelliaceae</taxon>
        <taxon>Colwellia</taxon>
    </lineage>
</organism>
<evidence type="ECO:0000313" key="20">
    <source>
        <dbReference type="Proteomes" id="UP000321917"/>
    </source>
</evidence>
<keyword evidence="7 18" id="KW-0808">Transferase</keyword>
<evidence type="ECO:0000313" key="18">
    <source>
        <dbReference type="EMBL" id="TWX65802.1"/>
    </source>
</evidence>
<evidence type="ECO:0000256" key="8">
    <source>
        <dbReference type="ARBA" id="ARBA00022692"/>
    </source>
</evidence>
<dbReference type="InterPro" id="IPR021766">
    <property type="entry name" value="PhoR_N"/>
</dbReference>
<dbReference type="GO" id="GO:0016036">
    <property type="term" value="P:cellular response to phosphate starvation"/>
    <property type="evidence" value="ECO:0007669"/>
    <property type="project" value="TreeGrafter"/>
</dbReference>
<comment type="caution">
    <text evidence="18">The sequence shown here is derived from an EMBL/GenBank/DDBJ whole genome shotgun (WGS) entry which is preliminary data.</text>
</comment>
<evidence type="ECO:0000256" key="4">
    <source>
        <dbReference type="ARBA" id="ARBA00022448"/>
    </source>
</evidence>
<dbReference type="EC" id="2.7.13.3" evidence="3"/>
<evidence type="ECO:0000313" key="19">
    <source>
        <dbReference type="Proteomes" id="UP000321525"/>
    </source>
</evidence>
<keyword evidence="8 15" id="KW-0812">Transmembrane</keyword>
<protein>
    <recommendedName>
        <fullName evidence="3">histidine kinase</fullName>
        <ecNumber evidence="3">2.7.13.3</ecNumber>
    </recommendedName>
</protein>
<comment type="subcellular location">
    <subcellularLocation>
        <location evidence="2">Cell membrane</location>
    </subcellularLocation>
</comment>
<dbReference type="Proteomes" id="UP000321917">
    <property type="component" value="Unassembled WGS sequence"/>
</dbReference>
<dbReference type="InterPro" id="IPR050351">
    <property type="entry name" value="BphY/WalK/GraS-like"/>
</dbReference>
<accession>A0A5C6QAX6</accession>
<feature type="domain" description="Histidine kinase" evidence="16">
    <location>
        <begin position="212"/>
        <end position="429"/>
    </location>
</feature>
<sequence>MYFRLSVKSIITRLLTILSISACFGFLIGQTLLVLCISTLVILCWHYHHLLKLIKWLWRSKSLSPPQSEGIWGKIYDGLYRQIRQHRHKQKQLNERIRKFRDGAEALPDAALVLSDELTILWGNKKAQRILGIRWPSDVGQRIDNLIRFPEFSKYLELGNFEQPCHIISPINSELQLELRLMAYGSDQVLFLARDVSKIKRLEEMRRDFVANVSHELKTPLTVVRGYVEMILTTEHALEPHWQKAFTTIETQVSRMDRLVEQLLVLSRVENHAEEENKQLVDMPKLIKTLVDDATWLNQEKQHKITADLSDDLWIEGIDTELKSACVNLISNAIAYTPAHGSVHIVWQRSGNKAKFSVKDNGPGIRPEHVNRITERFFRVDKSRSRDTGGSGLGLSIVKHVLHHHSAELAIESQWGKGSEFIIYFEALNKK</sequence>